<accession>X0RL73</accession>
<dbReference type="GO" id="GO:0009423">
    <property type="term" value="P:chorismate biosynthetic process"/>
    <property type="evidence" value="ECO:0007669"/>
    <property type="project" value="TreeGrafter"/>
</dbReference>
<dbReference type="EMBL" id="BARS01003879">
    <property type="protein sequence ID" value="GAF69564.1"/>
    <property type="molecule type" value="Genomic_DNA"/>
</dbReference>
<feature type="non-terminal residue" evidence="3">
    <location>
        <position position="105"/>
    </location>
</feature>
<feature type="domain" description="Enolpyruvate transferase" evidence="2">
    <location>
        <begin position="7"/>
        <end position="103"/>
    </location>
</feature>
<dbReference type="PANTHER" id="PTHR21090">
    <property type="entry name" value="AROM/DEHYDROQUINATE SYNTHASE"/>
    <property type="match status" value="1"/>
</dbReference>
<dbReference type="InterPro" id="IPR013792">
    <property type="entry name" value="RNA3'P_cycl/enolpyr_Trfase_a/b"/>
</dbReference>
<dbReference type="Gene3D" id="3.65.10.10">
    <property type="entry name" value="Enolpyruvate transferase domain"/>
    <property type="match status" value="2"/>
</dbReference>
<protein>
    <recommendedName>
        <fullName evidence="2">Enolpyruvate transferase domain-containing protein</fullName>
    </recommendedName>
</protein>
<comment type="caution">
    <text evidence="3">The sequence shown here is derived from an EMBL/GenBank/DDBJ whole genome shotgun (WGS) entry which is preliminary data.</text>
</comment>
<dbReference type="AlphaFoldDB" id="X0RL73"/>
<evidence type="ECO:0000313" key="3">
    <source>
        <dbReference type="EMBL" id="GAF69564.1"/>
    </source>
</evidence>
<organism evidence="3">
    <name type="scientific">marine sediment metagenome</name>
    <dbReference type="NCBI Taxonomy" id="412755"/>
    <lineage>
        <taxon>unclassified sequences</taxon>
        <taxon>metagenomes</taxon>
        <taxon>ecological metagenomes</taxon>
    </lineage>
</organism>
<dbReference type="GO" id="GO:0003866">
    <property type="term" value="F:3-phosphoshikimate 1-carboxyvinyltransferase activity"/>
    <property type="evidence" value="ECO:0007669"/>
    <property type="project" value="TreeGrafter"/>
</dbReference>
<evidence type="ECO:0000259" key="2">
    <source>
        <dbReference type="Pfam" id="PF00275"/>
    </source>
</evidence>
<gene>
    <name evidence="3" type="ORF">S01H1_07539</name>
</gene>
<dbReference type="SUPFAM" id="SSF55205">
    <property type="entry name" value="EPT/RTPC-like"/>
    <property type="match status" value="1"/>
</dbReference>
<dbReference type="Pfam" id="PF00275">
    <property type="entry name" value="EPSP_synthase"/>
    <property type="match status" value="1"/>
</dbReference>
<keyword evidence="1" id="KW-0808">Transferase</keyword>
<reference evidence="3" key="1">
    <citation type="journal article" date="2014" name="Front. Microbiol.">
        <title>High frequency of phylogenetically diverse reductive dehalogenase-homologous genes in deep subseafloor sedimentary metagenomes.</title>
        <authorList>
            <person name="Kawai M."/>
            <person name="Futagami T."/>
            <person name="Toyoda A."/>
            <person name="Takaki Y."/>
            <person name="Nishi S."/>
            <person name="Hori S."/>
            <person name="Arai W."/>
            <person name="Tsubouchi T."/>
            <person name="Morono Y."/>
            <person name="Uchiyama I."/>
            <person name="Ito T."/>
            <person name="Fujiyama A."/>
            <person name="Inagaki F."/>
            <person name="Takami H."/>
        </authorList>
    </citation>
    <scope>NUCLEOTIDE SEQUENCE</scope>
    <source>
        <strain evidence="3">Expedition CK06-06</strain>
    </source>
</reference>
<dbReference type="PANTHER" id="PTHR21090:SF5">
    <property type="entry name" value="PENTAFUNCTIONAL AROM POLYPEPTIDE"/>
    <property type="match status" value="1"/>
</dbReference>
<name>X0RL73_9ZZZZ</name>
<dbReference type="InterPro" id="IPR001986">
    <property type="entry name" value="Enolpyruvate_Tfrase_dom"/>
</dbReference>
<dbReference type="InterPro" id="IPR036968">
    <property type="entry name" value="Enolpyruvate_Tfrase_sf"/>
</dbReference>
<evidence type="ECO:0000256" key="1">
    <source>
        <dbReference type="ARBA" id="ARBA00022679"/>
    </source>
</evidence>
<sequence length="105" mass="10948">MEVTSIRSHLSGTVDVPGSKSHTIRAVIIASLAQGESVIANPLDSLDTRSCAVAVRAFGADIVIEPSQWKVTGVGNDLRLPDNVIDVGNSGTTLYMIMGTAALAR</sequence>
<proteinExistence type="predicted"/>